<dbReference type="InterPro" id="IPR036390">
    <property type="entry name" value="WH_DNA-bd_sf"/>
</dbReference>
<dbReference type="PROSITE" id="PS52050">
    <property type="entry name" value="WYL"/>
    <property type="match status" value="1"/>
</dbReference>
<dbReference type="PROSITE" id="PS51000">
    <property type="entry name" value="HTH_DEOR_2"/>
    <property type="match status" value="1"/>
</dbReference>
<gene>
    <name evidence="4" type="ORF">GGR13_003245</name>
</gene>
<keyword evidence="2" id="KW-0804">Transcription</keyword>
<dbReference type="InterPro" id="IPR026881">
    <property type="entry name" value="WYL_dom"/>
</dbReference>
<dbReference type="GO" id="GO:0003700">
    <property type="term" value="F:DNA-binding transcription factor activity"/>
    <property type="evidence" value="ECO:0007669"/>
    <property type="project" value="InterPro"/>
</dbReference>
<dbReference type="AlphaFoldDB" id="A0A7W9CLY2"/>
<dbReference type="Pfam" id="PF13280">
    <property type="entry name" value="WYL"/>
    <property type="match status" value="1"/>
</dbReference>
<dbReference type="InterPro" id="IPR013196">
    <property type="entry name" value="HTH_11"/>
</dbReference>
<dbReference type="InterPro" id="IPR036388">
    <property type="entry name" value="WH-like_DNA-bd_sf"/>
</dbReference>
<dbReference type="SUPFAM" id="SSF46785">
    <property type="entry name" value="Winged helix' DNA-binding domain"/>
    <property type="match status" value="1"/>
</dbReference>
<reference evidence="4 5" key="1">
    <citation type="submission" date="2020-08" db="EMBL/GenBank/DDBJ databases">
        <title>Genomic Encyclopedia of Type Strains, Phase IV (KMG-IV): sequencing the most valuable type-strain genomes for metagenomic binning, comparative biology and taxonomic classification.</title>
        <authorList>
            <person name="Goeker M."/>
        </authorList>
    </citation>
    <scope>NUCLEOTIDE SEQUENCE [LARGE SCALE GENOMIC DNA]</scope>
    <source>
        <strain evidence="4 5">DSM 4737</strain>
    </source>
</reference>
<protein>
    <submittedName>
        <fullName evidence="4">Putative DNA-binding transcriptional regulator YafY</fullName>
    </submittedName>
</protein>
<evidence type="ECO:0000256" key="1">
    <source>
        <dbReference type="ARBA" id="ARBA00023015"/>
    </source>
</evidence>
<dbReference type="InterPro" id="IPR001034">
    <property type="entry name" value="DeoR_HTH"/>
</dbReference>
<keyword evidence="5" id="KW-1185">Reference proteome</keyword>
<dbReference type="Proteomes" id="UP000545037">
    <property type="component" value="Unassembled WGS sequence"/>
</dbReference>
<keyword evidence="4" id="KW-0238">DNA-binding</keyword>
<proteinExistence type="predicted"/>
<dbReference type="Pfam" id="PF08279">
    <property type="entry name" value="HTH_11"/>
    <property type="match status" value="1"/>
</dbReference>
<keyword evidence="1" id="KW-0805">Transcription regulation</keyword>
<dbReference type="GO" id="GO:0003677">
    <property type="term" value="F:DNA binding"/>
    <property type="evidence" value="ECO:0007669"/>
    <property type="project" value="UniProtKB-KW"/>
</dbReference>
<evidence type="ECO:0000256" key="2">
    <source>
        <dbReference type="ARBA" id="ARBA00023163"/>
    </source>
</evidence>
<feature type="domain" description="HTH deoR-type" evidence="3">
    <location>
        <begin position="4"/>
        <end position="59"/>
    </location>
</feature>
<dbReference type="PANTHER" id="PTHR34580">
    <property type="match status" value="1"/>
</dbReference>
<sequence>MTRRADRLLALLERLRSRPVSTAASLAASLEVSIRTVYRDIDALVATGVPVRGEAGVGYVLEAGYHLPPLNLTAEEAEALALGARVLATWSDGAVAGQASAALAKIRAVLPASGQAGVDRDLFWAPQWVDRIAPRVDLLELKRAAQGRRVLEIEYEALSGARTTRTVRPLSINFFGPVWLLAAWCEQAEDFRCFRLDRIHSMSATGSTFRDEDGKRLADFKRIKSETALSGV</sequence>
<evidence type="ECO:0000259" key="3">
    <source>
        <dbReference type="PROSITE" id="PS51000"/>
    </source>
</evidence>
<organism evidence="4 5">
    <name type="scientific">Brevundimonas variabilis</name>
    <dbReference type="NCBI Taxonomy" id="74312"/>
    <lineage>
        <taxon>Bacteria</taxon>
        <taxon>Pseudomonadati</taxon>
        <taxon>Pseudomonadota</taxon>
        <taxon>Alphaproteobacteria</taxon>
        <taxon>Caulobacterales</taxon>
        <taxon>Caulobacteraceae</taxon>
        <taxon>Brevundimonas</taxon>
    </lineage>
</organism>
<dbReference type="EMBL" id="JACHOR010000006">
    <property type="protein sequence ID" value="MBB5747617.1"/>
    <property type="molecule type" value="Genomic_DNA"/>
</dbReference>
<evidence type="ECO:0000313" key="5">
    <source>
        <dbReference type="Proteomes" id="UP000545037"/>
    </source>
</evidence>
<dbReference type="InterPro" id="IPR051534">
    <property type="entry name" value="CBASS_pafABC_assoc_protein"/>
</dbReference>
<comment type="caution">
    <text evidence="4">The sequence shown here is derived from an EMBL/GenBank/DDBJ whole genome shotgun (WGS) entry which is preliminary data.</text>
</comment>
<accession>A0A7W9CLY2</accession>
<dbReference type="PANTHER" id="PTHR34580:SF3">
    <property type="entry name" value="PROTEIN PAFB"/>
    <property type="match status" value="1"/>
</dbReference>
<dbReference type="Gene3D" id="1.10.10.10">
    <property type="entry name" value="Winged helix-like DNA-binding domain superfamily/Winged helix DNA-binding domain"/>
    <property type="match status" value="1"/>
</dbReference>
<evidence type="ECO:0000313" key="4">
    <source>
        <dbReference type="EMBL" id="MBB5747617.1"/>
    </source>
</evidence>
<dbReference type="RefSeq" id="WP_183214597.1">
    <property type="nucleotide sequence ID" value="NZ_JACHOR010000006.1"/>
</dbReference>
<name>A0A7W9CLY2_9CAUL</name>